<feature type="domain" description="FERM" evidence="2">
    <location>
        <begin position="220"/>
        <end position="418"/>
    </location>
</feature>
<dbReference type="FunFam" id="1.25.40.530:FF:000005">
    <property type="entry name" value="Kinesin-like calmodulin-binding protein (ZWICHEL)"/>
    <property type="match status" value="1"/>
</dbReference>
<dbReference type="Pfam" id="PF00784">
    <property type="entry name" value="MyTH4"/>
    <property type="match status" value="1"/>
</dbReference>
<name>A0A835UI83_VANPL</name>
<dbReference type="InterPro" id="IPR035963">
    <property type="entry name" value="FERM_2"/>
</dbReference>
<evidence type="ECO:0000313" key="4">
    <source>
        <dbReference type="EMBL" id="KAG0461740.1"/>
    </source>
</evidence>
<dbReference type="AlphaFoldDB" id="A0A835UI83"/>
<dbReference type="GO" id="GO:1901265">
    <property type="term" value="F:nucleoside phosphate binding"/>
    <property type="evidence" value="ECO:0007669"/>
    <property type="project" value="UniProtKB-ARBA"/>
</dbReference>
<dbReference type="InterPro" id="IPR051724">
    <property type="entry name" value="Actin_motor_Myosin"/>
</dbReference>
<dbReference type="Gene3D" id="1.20.80.10">
    <property type="match status" value="1"/>
</dbReference>
<dbReference type="Gene3D" id="1.25.40.530">
    <property type="entry name" value="MyTH4 domain"/>
    <property type="match status" value="1"/>
</dbReference>
<dbReference type="Pfam" id="PF21989">
    <property type="entry name" value="RA_2"/>
    <property type="match status" value="1"/>
</dbReference>
<feature type="region of interest" description="Disordered" evidence="1">
    <location>
        <begin position="1"/>
        <end position="27"/>
    </location>
</feature>
<dbReference type="SMART" id="SM00295">
    <property type="entry name" value="B41"/>
    <property type="match status" value="1"/>
</dbReference>
<keyword evidence="5" id="KW-1185">Reference proteome</keyword>
<feature type="compositionally biased region" description="Polar residues" evidence="1">
    <location>
        <begin position="1"/>
        <end position="20"/>
    </location>
</feature>
<evidence type="ECO:0000259" key="2">
    <source>
        <dbReference type="PROSITE" id="PS50057"/>
    </source>
</evidence>
<feature type="domain" description="MyTH4" evidence="3">
    <location>
        <begin position="56"/>
        <end position="215"/>
    </location>
</feature>
<dbReference type="FunFam" id="3.10.20.90:FF:000090">
    <property type="entry name" value="Kinesin-like calmodulin-binding protein (ZWICHEL)"/>
    <property type="match status" value="1"/>
</dbReference>
<dbReference type="Proteomes" id="UP000636800">
    <property type="component" value="Chromosome 11"/>
</dbReference>
<evidence type="ECO:0000256" key="1">
    <source>
        <dbReference type="SAM" id="MobiDB-lite"/>
    </source>
</evidence>
<evidence type="ECO:0000259" key="3">
    <source>
        <dbReference type="PROSITE" id="PS51016"/>
    </source>
</evidence>
<dbReference type="InterPro" id="IPR019748">
    <property type="entry name" value="FERM_central"/>
</dbReference>
<reference evidence="4 5" key="1">
    <citation type="journal article" date="2020" name="Nat. Food">
        <title>A phased Vanilla planifolia genome enables genetic improvement of flavour and production.</title>
        <authorList>
            <person name="Hasing T."/>
            <person name="Tang H."/>
            <person name="Brym M."/>
            <person name="Khazi F."/>
            <person name="Huang T."/>
            <person name="Chambers A.H."/>
        </authorList>
    </citation>
    <scope>NUCLEOTIDE SEQUENCE [LARGE SCALE GENOMIC DNA]</scope>
    <source>
        <tissue evidence="4">Leaf</tissue>
    </source>
</reference>
<dbReference type="EMBL" id="JADCNL010000011">
    <property type="protein sequence ID" value="KAG0461740.1"/>
    <property type="molecule type" value="Genomic_DNA"/>
</dbReference>
<comment type="caution">
    <text evidence="4">The sequence shown here is derived from an EMBL/GenBank/DDBJ whole genome shotgun (WGS) entry which is preliminary data.</text>
</comment>
<dbReference type="PROSITE" id="PS50057">
    <property type="entry name" value="FERM_3"/>
    <property type="match status" value="1"/>
</dbReference>
<protein>
    <submittedName>
        <fullName evidence="4">Uncharacterized protein</fullName>
    </submittedName>
</protein>
<dbReference type="PANTHER" id="PTHR46049:SF10">
    <property type="entry name" value="MYOSIN VIIA"/>
    <property type="match status" value="1"/>
</dbReference>
<dbReference type="InterPro" id="IPR000857">
    <property type="entry name" value="MyTH4_dom"/>
</dbReference>
<dbReference type="SMART" id="SM00139">
    <property type="entry name" value="MyTH4"/>
    <property type="match status" value="1"/>
</dbReference>
<dbReference type="InterPro" id="IPR038185">
    <property type="entry name" value="MyTH4_dom_sf"/>
</dbReference>
<dbReference type="CDD" id="cd14473">
    <property type="entry name" value="FERM_B-lobe"/>
    <property type="match status" value="1"/>
</dbReference>
<dbReference type="OrthoDB" id="294702at2759"/>
<dbReference type="InterPro" id="IPR000299">
    <property type="entry name" value="FERM_domain"/>
</dbReference>
<dbReference type="InterPro" id="IPR019749">
    <property type="entry name" value="Band_41_domain"/>
</dbReference>
<gene>
    <name evidence="4" type="ORF">HPP92_022037</name>
</gene>
<dbReference type="PROSITE" id="PS51016">
    <property type="entry name" value="MYTH4"/>
    <property type="match status" value="1"/>
</dbReference>
<dbReference type="GO" id="GO:0005856">
    <property type="term" value="C:cytoskeleton"/>
    <property type="evidence" value="ECO:0007669"/>
    <property type="project" value="InterPro"/>
</dbReference>
<dbReference type="Pfam" id="PF00373">
    <property type="entry name" value="FERM_M"/>
    <property type="match status" value="1"/>
</dbReference>
<accession>A0A835UI83</accession>
<organism evidence="4 5">
    <name type="scientific">Vanilla planifolia</name>
    <name type="common">Vanilla</name>
    <dbReference type="NCBI Taxonomy" id="51239"/>
    <lineage>
        <taxon>Eukaryota</taxon>
        <taxon>Viridiplantae</taxon>
        <taxon>Streptophyta</taxon>
        <taxon>Embryophyta</taxon>
        <taxon>Tracheophyta</taxon>
        <taxon>Spermatophyta</taxon>
        <taxon>Magnoliopsida</taxon>
        <taxon>Liliopsida</taxon>
        <taxon>Asparagales</taxon>
        <taxon>Orchidaceae</taxon>
        <taxon>Vanilloideae</taxon>
        <taxon>Vanilleae</taxon>
        <taxon>Vanilla</taxon>
    </lineage>
</organism>
<evidence type="ECO:0000313" key="5">
    <source>
        <dbReference type="Proteomes" id="UP000636800"/>
    </source>
</evidence>
<sequence length="418" mass="46703">MDQSTFVLSNGNAASSQTTAGDGYDSDGAYFVPPTPSRLSASLPPELAGAIPLLDKFQDPIPTSLLKINGDLVSRSVKIFEMILKYMGVDSSEKLSLLGLDERVDLVTKLYKQTLKSSDLRDELFCTALKQTRNNPDGSFLIKAWELMYLCASSIPPNKDIGAYLSEYVHNVAYGINTDPDVQNLALNALNALKRSVKSGPRLTIPAREEIEALLSSKKLTTIVFFLDETFEEITYDMTTTVADAVQELASIIKLTTYSSFSLFECRKVVQGSKTPDVGTEEFIALDDNKYIGDLLSEFKAAKERSKGEILHCKLTFKKRLFRESDEAVADPMFIQLSYVQLQHDYVLGNYPVGRDDAAQLSALQILAEIGFVDNPDSCIEWISLLERFLPRQIAITRAKRDWELDILSRYNLMVRPK</sequence>
<dbReference type="InterPro" id="IPR014352">
    <property type="entry name" value="FERM/acyl-CoA-bd_prot_sf"/>
</dbReference>
<dbReference type="PANTHER" id="PTHR46049">
    <property type="entry name" value="AGAP003327-PA"/>
    <property type="match status" value="1"/>
</dbReference>
<dbReference type="SUPFAM" id="SSF47031">
    <property type="entry name" value="Second domain of FERM"/>
    <property type="match status" value="1"/>
</dbReference>
<dbReference type="Gene3D" id="3.10.20.90">
    <property type="entry name" value="Phosphatidylinositol 3-kinase Catalytic Subunit, Chain A, domain 1"/>
    <property type="match status" value="1"/>
</dbReference>
<proteinExistence type="predicted"/>
<dbReference type="GO" id="GO:1901363">
    <property type="term" value="F:heterocyclic compound binding"/>
    <property type="evidence" value="ECO:0007669"/>
    <property type="project" value="UniProtKB-ARBA"/>
</dbReference>
<dbReference type="GO" id="GO:0043168">
    <property type="term" value="F:anion binding"/>
    <property type="evidence" value="ECO:0007669"/>
    <property type="project" value="UniProtKB-ARBA"/>
</dbReference>